<dbReference type="RefSeq" id="WP_175457665.1">
    <property type="nucleotide sequence ID" value="NZ_JAANNT010000018.1"/>
</dbReference>
<dbReference type="Gene3D" id="2.60.60.30">
    <property type="entry name" value="sav2460 like domains"/>
    <property type="match status" value="1"/>
</dbReference>
<sequence>MSQGGRTAMSTPNKNLGTIEIRLKWDPSPLGEAAHDLDLIAAAFSADDPHGAPDHLVHFDARSPDGTIHLQRESRTGQGLGFDEVMSLEFERMSKRLDRIVIGVAIQQRNGTKTFSGIPRTEAEIVEEYDTLATYDFSEVGDATAATIAVFRHTESGAWQLERAVRGFADADPDAFAQLMGGVSV</sequence>
<reference evidence="3 4" key="1">
    <citation type="submission" date="2020-03" db="EMBL/GenBank/DDBJ databases">
        <title>Complete genome sequence of sixteen Streptomyces strains facilitates identification of candidate genes involved in plant growth-promotion in grain legumes and cereals.</title>
        <authorList>
            <person name="Gopalakrishnan S."/>
            <person name="Thakur V."/>
            <person name="Saxena R."/>
            <person name="Vadlamudi S."/>
            <person name="Purohit S."/>
            <person name="Kumar V."/>
            <person name="Rathore A."/>
            <person name="Chitikineni A."/>
            <person name="Varshney R.K."/>
        </authorList>
    </citation>
    <scope>NUCLEOTIDE SEQUENCE [LARGE SCALE GENOMIC DNA]</scope>
    <source>
        <strain evidence="3 4">KAI-180</strain>
    </source>
</reference>
<dbReference type="InterPro" id="IPR003325">
    <property type="entry name" value="TerD"/>
</dbReference>
<comment type="similarity">
    <text evidence="1">Belongs to the CAPAB/TerDEXZ family.</text>
</comment>
<dbReference type="PANTHER" id="PTHR32097:SF4">
    <property type="entry name" value="GENERAL STRESS PROTEIN 16U"/>
    <property type="match status" value="1"/>
</dbReference>
<protein>
    <submittedName>
        <fullName evidence="3">TerD family protein</fullName>
    </submittedName>
</protein>
<gene>
    <name evidence="3" type="ORF">G6W59_20230</name>
</gene>
<dbReference type="Pfam" id="PF02342">
    <property type="entry name" value="TerD"/>
    <property type="match status" value="1"/>
</dbReference>
<evidence type="ECO:0000313" key="3">
    <source>
        <dbReference type="EMBL" id="NUV30605.1"/>
    </source>
</evidence>
<dbReference type="AlphaFoldDB" id="A0A7Y6CC59"/>
<keyword evidence="4" id="KW-1185">Reference proteome</keyword>
<dbReference type="CDD" id="cd06974">
    <property type="entry name" value="TerD_like"/>
    <property type="match status" value="1"/>
</dbReference>
<feature type="domain" description="TerD" evidence="2">
    <location>
        <begin position="1"/>
        <end position="169"/>
    </location>
</feature>
<proteinExistence type="inferred from homology"/>
<dbReference type="EMBL" id="JAANNT010000018">
    <property type="protein sequence ID" value="NUV30605.1"/>
    <property type="molecule type" value="Genomic_DNA"/>
</dbReference>
<dbReference type="InterPro" id="IPR051324">
    <property type="entry name" value="Stress/Tellurium_Resist"/>
</dbReference>
<evidence type="ECO:0000259" key="2">
    <source>
        <dbReference type="Pfam" id="PF02342"/>
    </source>
</evidence>
<dbReference type="PANTHER" id="PTHR32097">
    <property type="entry name" value="CAMP-BINDING PROTEIN 1-RELATED"/>
    <property type="match status" value="1"/>
</dbReference>
<name>A0A7Y6CC59_9ACTN</name>
<dbReference type="Proteomes" id="UP000540128">
    <property type="component" value="Unassembled WGS sequence"/>
</dbReference>
<evidence type="ECO:0000256" key="1">
    <source>
        <dbReference type="ARBA" id="ARBA00008775"/>
    </source>
</evidence>
<organism evidence="3 4">
    <name type="scientific">Streptomyces odorifer</name>
    <dbReference type="NCBI Taxonomy" id="53450"/>
    <lineage>
        <taxon>Bacteria</taxon>
        <taxon>Bacillati</taxon>
        <taxon>Actinomycetota</taxon>
        <taxon>Actinomycetes</taxon>
        <taxon>Kitasatosporales</taxon>
        <taxon>Streptomycetaceae</taxon>
        <taxon>Streptomyces</taxon>
        <taxon>Streptomyces albidoflavus group</taxon>
    </lineage>
</organism>
<evidence type="ECO:0000313" key="4">
    <source>
        <dbReference type="Proteomes" id="UP000540128"/>
    </source>
</evidence>
<accession>A0A7Y6CC59</accession>
<comment type="caution">
    <text evidence="3">The sequence shown here is derived from an EMBL/GenBank/DDBJ whole genome shotgun (WGS) entry which is preliminary data.</text>
</comment>